<dbReference type="OrthoDB" id="1022638at2759"/>
<feature type="domain" description="BTB" evidence="1">
    <location>
        <begin position="20"/>
        <end position="90"/>
    </location>
</feature>
<dbReference type="PANTHER" id="PTHR47843:SF2">
    <property type="entry name" value="BTB DOMAIN-CONTAINING PROTEIN"/>
    <property type="match status" value="1"/>
</dbReference>
<dbReference type="AlphaFoldDB" id="A0A6A6VMH4"/>
<evidence type="ECO:0000313" key="3">
    <source>
        <dbReference type="Proteomes" id="UP000799440"/>
    </source>
</evidence>
<proteinExistence type="predicted"/>
<evidence type="ECO:0000313" key="2">
    <source>
        <dbReference type="EMBL" id="KAF2751798.1"/>
    </source>
</evidence>
<dbReference type="Proteomes" id="UP000799440">
    <property type="component" value="Unassembled WGS sequence"/>
</dbReference>
<dbReference type="SUPFAM" id="SSF54695">
    <property type="entry name" value="POZ domain"/>
    <property type="match status" value="1"/>
</dbReference>
<organism evidence="2 3">
    <name type="scientific">Sporormia fimetaria CBS 119925</name>
    <dbReference type="NCBI Taxonomy" id="1340428"/>
    <lineage>
        <taxon>Eukaryota</taxon>
        <taxon>Fungi</taxon>
        <taxon>Dikarya</taxon>
        <taxon>Ascomycota</taxon>
        <taxon>Pezizomycotina</taxon>
        <taxon>Dothideomycetes</taxon>
        <taxon>Pleosporomycetidae</taxon>
        <taxon>Pleosporales</taxon>
        <taxon>Sporormiaceae</taxon>
        <taxon>Sporormia</taxon>
    </lineage>
</organism>
<dbReference type="InterPro" id="IPR011333">
    <property type="entry name" value="SKP1/BTB/POZ_sf"/>
</dbReference>
<dbReference type="PROSITE" id="PS50097">
    <property type="entry name" value="BTB"/>
    <property type="match status" value="1"/>
</dbReference>
<gene>
    <name evidence="2" type="ORF">M011DRAFT_463303</name>
</gene>
<dbReference type="EMBL" id="MU006561">
    <property type="protein sequence ID" value="KAF2751798.1"/>
    <property type="molecule type" value="Genomic_DNA"/>
</dbReference>
<protein>
    <recommendedName>
        <fullName evidence="1">BTB domain-containing protein</fullName>
    </recommendedName>
</protein>
<dbReference type="PANTHER" id="PTHR47843">
    <property type="entry name" value="BTB DOMAIN-CONTAINING PROTEIN-RELATED"/>
    <property type="match status" value="1"/>
</dbReference>
<sequence length="242" mass="27867">METQHHWSVRIPSRRYSKSPTVHIVVGTGEFQQEFDIHHDLICSRSKFFKNALSGNWLESAKEIKLPQEDRTTFALYLELLYTDLVPLDEPEDGKSWVQNAYMALSELYVLCEKLIDPTSKRTVFKKLVNLFYSRRSDGRFELPGSETVQILYEGTFEDDQIRAALGLAFATCADAATMEKLFNGYSLPAEFYYDLARGTALQLVEHRSRLRQKALELKIAEAELDQRRDGYFRGSHVNAVL</sequence>
<dbReference type="Gene3D" id="3.30.710.10">
    <property type="entry name" value="Potassium Channel Kv1.1, Chain A"/>
    <property type="match status" value="1"/>
</dbReference>
<accession>A0A6A6VMH4</accession>
<keyword evidence="3" id="KW-1185">Reference proteome</keyword>
<name>A0A6A6VMH4_9PLEO</name>
<dbReference type="Pfam" id="PF00651">
    <property type="entry name" value="BTB"/>
    <property type="match status" value="1"/>
</dbReference>
<dbReference type="InterPro" id="IPR000210">
    <property type="entry name" value="BTB/POZ_dom"/>
</dbReference>
<evidence type="ECO:0000259" key="1">
    <source>
        <dbReference type="PROSITE" id="PS50097"/>
    </source>
</evidence>
<dbReference type="CDD" id="cd18186">
    <property type="entry name" value="BTB_POZ_ZBTB_KLHL-like"/>
    <property type="match status" value="1"/>
</dbReference>
<reference evidence="2" key="1">
    <citation type="journal article" date="2020" name="Stud. Mycol.">
        <title>101 Dothideomycetes genomes: a test case for predicting lifestyles and emergence of pathogens.</title>
        <authorList>
            <person name="Haridas S."/>
            <person name="Albert R."/>
            <person name="Binder M."/>
            <person name="Bloem J."/>
            <person name="Labutti K."/>
            <person name="Salamov A."/>
            <person name="Andreopoulos B."/>
            <person name="Baker S."/>
            <person name="Barry K."/>
            <person name="Bills G."/>
            <person name="Bluhm B."/>
            <person name="Cannon C."/>
            <person name="Castanera R."/>
            <person name="Culley D."/>
            <person name="Daum C."/>
            <person name="Ezra D."/>
            <person name="Gonzalez J."/>
            <person name="Henrissat B."/>
            <person name="Kuo A."/>
            <person name="Liang C."/>
            <person name="Lipzen A."/>
            <person name="Lutzoni F."/>
            <person name="Magnuson J."/>
            <person name="Mondo S."/>
            <person name="Nolan M."/>
            <person name="Ohm R."/>
            <person name="Pangilinan J."/>
            <person name="Park H.-J."/>
            <person name="Ramirez L."/>
            <person name="Alfaro M."/>
            <person name="Sun H."/>
            <person name="Tritt A."/>
            <person name="Yoshinaga Y."/>
            <person name="Zwiers L.-H."/>
            <person name="Turgeon B."/>
            <person name="Goodwin S."/>
            <person name="Spatafora J."/>
            <person name="Crous P."/>
            <person name="Grigoriev I."/>
        </authorList>
    </citation>
    <scope>NUCLEOTIDE SEQUENCE</scope>
    <source>
        <strain evidence="2">CBS 119925</strain>
    </source>
</reference>